<sequence length="18" mass="2004">MSSTSTFLNSSLPFLLKM</sequence>
<name>A0A2P2QPM0_RHIMU</name>
<accession>A0A2P2QPM0</accession>
<evidence type="ECO:0000313" key="1">
    <source>
        <dbReference type="EMBL" id="MBX68933.1"/>
    </source>
</evidence>
<dbReference type="EMBL" id="GGEC01088449">
    <property type="protein sequence ID" value="MBX68933.1"/>
    <property type="molecule type" value="Transcribed_RNA"/>
</dbReference>
<organism evidence="1">
    <name type="scientific">Rhizophora mucronata</name>
    <name type="common">Asiatic mangrove</name>
    <dbReference type="NCBI Taxonomy" id="61149"/>
    <lineage>
        <taxon>Eukaryota</taxon>
        <taxon>Viridiplantae</taxon>
        <taxon>Streptophyta</taxon>
        <taxon>Embryophyta</taxon>
        <taxon>Tracheophyta</taxon>
        <taxon>Spermatophyta</taxon>
        <taxon>Magnoliopsida</taxon>
        <taxon>eudicotyledons</taxon>
        <taxon>Gunneridae</taxon>
        <taxon>Pentapetalae</taxon>
        <taxon>rosids</taxon>
        <taxon>fabids</taxon>
        <taxon>Malpighiales</taxon>
        <taxon>Rhizophoraceae</taxon>
        <taxon>Rhizophora</taxon>
    </lineage>
</organism>
<proteinExistence type="predicted"/>
<reference evidence="1" key="1">
    <citation type="submission" date="2018-02" db="EMBL/GenBank/DDBJ databases">
        <title>Rhizophora mucronata_Transcriptome.</title>
        <authorList>
            <person name="Meera S.P."/>
            <person name="Sreeshan A."/>
            <person name="Augustine A."/>
        </authorList>
    </citation>
    <scope>NUCLEOTIDE SEQUENCE</scope>
    <source>
        <tissue evidence="1">Leaf</tissue>
    </source>
</reference>
<dbReference type="AlphaFoldDB" id="A0A2P2QPM0"/>
<protein>
    <submittedName>
        <fullName evidence="1">Uncharacterized protein</fullName>
    </submittedName>
</protein>